<reference evidence="2" key="1">
    <citation type="submission" date="2022-08" db="EMBL/GenBank/DDBJ databases">
        <authorList>
            <consortium name="DOE Joint Genome Institute"/>
            <person name="Min B."/>
            <person name="Riley R."/>
            <person name="Sierra-Patev S."/>
            <person name="Naranjo-Ortiz M."/>
            <person name="Looney B."/>
            <person name="Konkel Z."/>
            <person name="Slot J.C."/>
            <person name="Sakamoto Y."/>
            <person name="Steenwyk J.L."/>
            <person name="Rokas A."/>
            <person name="Carro J."/>
            <person name="Camarero S."/>
            <person name="Ferreira P."/>
            <person name="Molpeceres G."/>
            <person name="Ruiz-Duenas F.J."/>
            <person name="Serrano A."/>
            <person name="Henrissat B."/>
            <person name="Drula E."/>
            <person name="Hughes K.W."/>
            <person name="Mata J.L."/>
            <person name="Ishikawa N.K."/>
            <person name="Vargas-Isla R."/>
            <person name="Ushijima S."/>
            <person name="Smith C.A."/>
            <person name="Ahrendt S."/>
            <person name="Andreopoulos W."/>
            <person name="He G."/>
            <person name="Labutti K."/>
            <person name="Lipzen A."/>
            <person name="Ng V."/>
            <person name="Sandor L."/>
            <person name="Barry K."/>
            <person name="Martinez A.T."/>
            <person name="Xiao Y."/>
            <person name="Gibbons J.G."/>
            <person name="Terashima K."/>
            <person name="Hibbett D.S."/>
            <person name="Grigoriev I.V."/>
        </authorList>
    </citation>
    <scope>NUCLEOTIDE SEQUENCE</scope>
    <source>
        <strain evidence="2">TFB10827</strain>
    </source>
</reference>
<gene>
    <name evidence="2" type="ORF">F5050DRAFT_593843</name>
</gene>
<dbReference type="EMBL" id="MU790524">
    <property type="protein sequence ID" value="KAJ4000284.1"/>
    <property type="molecule type" value="Genomic_DNA"/>
</dbReference>
<dbReference type="Proteomes" id="UP001163828">
    <property type="component" value="Unassembled WGS sequence"/>
</dbReference>
<feature type="compositionally biased region" description="Basic and acidic residues" evidence="1">
    <location>
        <begin position="219"/>
        <end position="238"/>
    </location>
</feature>
<name>A0ABQ8QP46_9AGAR</name>
<protein>
    <submittedName>
        <fullName evidence="2">Uncharacterized protein</fullName>
    </submittedName>
</protein>
<proteinExistence type="predicted"/>
<accession>A0ABQ8QP46</accession>
<evidence type="ECO:0000256" key="1">
    <source>
        <dbReference type="SAM" id="MobiDB-lite"/>
    </source>
</evidence>
<dbReference type="Pfam" id="PF14441">
    <property type="entry name" value="OTT_1508_deam"/>
    <property type="match status" value="1"/>
</dbReference>
<evidence type="ECO:0000313" key="2">
    <source>
        <dbReference type="EMBL" id="KAJ4000284.1"/>
    </source>
</evidence>
<evidence type="ECO:0000313" key="3">
    <source>
        <dbReference type="Proteomes" id="UP001163828"/>
    </source>
</evidence>
<feature type="region of interest" description="Disordered" evidence="1">
    <location>
        <begin position="197"/>
        <end position="238"/>
    </location>
</feature>
<keyword evidence="3" id="KW-1185">Reference proteome</keyword>
<dbReference type="InterPro" id="IPR027796">
    <property type="entry name" value="OTT_1508_deam-like"/>
</dbReference>
<sequence length="238" mass="26631">MNSSDTPVERVMHSLGTVWAWYLAAVSLFKESRLKFSEKAVELARVQYKPFRAFDYDSRDLYQRILPGLFPDITWTEEATNDLIQGTCSAKVHAEASLMGLASARIQVCSAGLCSQSHLSETPVGISKKCCRLCWLLKEHLNAEYPDLNLVLPGTHGIFYPWIPPPGISETILKSLRDELVNVIRTVIKTSLTVSDSRQSSGVDSDLDGSENSTGRVTGGKERFQRWKEGKDVKQHTR</sequence>
<organism evidence="2 3">
    <name type="scientific">Lentinula boryana</name>
    <dbReference type="NCBI Taxonomy" id="40481"/>
    <lineage>
        <taxon>Eukaryota</taxon>
        <taxon>Fungi</taxon>
        <taxon>Dikarya</taxon>
        <taxon>Basidiomycota</taxon>
        <taxon>Agaricomycotina</taxon>
        <taxon>Agaricomycetes</taxon>
        <taxon>Agaricomycetidae</taxon>
        <taxon>Agaricales</taxon>
        <taxon>Marasmiineae</taxon>
        <taxon>Omphalotaceae</taxon>
        <taxon>Lentinula</taxon>
    </lineage>
</organism>
<comment type="caution">
    <text evidence="2">The sequence shown here is derived from an EMBL/GenBank/DDBJ whole genome shotgun (WGS) entry which is preliminary data.</text>
</comment>